<dbReference type="OrthoDB" id="9801954at2"/>
<evidence type="ECO:0000256" key="3">
    <source>
        <dbReference type="ARBA" id="ARBA00022679"/>
    </source>
</evidence>
<dbReference type="Pfam" id="PF00535">
    <property type="entry name" value="Glycos_transf_2"/>
    <property type="match status" value="1"/>
</dbReference>
<dbReference type="AlphaFoldDB" id="A0A4R6HNS4"/>
<dbReference type="InterPro" id="IPR029044">
    <property type="entry name" value="Nucleotide-diphossugar_trans"/>
</dbReference>
<keyword evidence="2" id="KW-0328">Glycosyltransferase</keyword>
<keyword evidence="3 5" id="KW-0808">Transferase</keyword>
<protein>
    <submittedName>
        <fullName evidence="5">Glycosyl transferase family 2</fullName>
    </submittedName>
</protein>
<dbReference type="PANTHER" id="PTHR43685:SF5">
    <property type="entry name" value="GLYCOSYLTRANSFERASE EPSE-RELATED"/>
    <property type="match status" value="1"/>
</dbReference>
<evidence type="ECO:0000259" key="4">
    <source>
        <dbReference type="Pfam" id="PF00535"/>
    </source>
</evidence>
<keyword evidence="6" id="KW-1185">Reference proteome</keyword>
<dbReference type="RefSeq" id="WP_133482789.1">
    <property type="nucleotide sequence ID" value="NZ_SNWH01000005.1"/>
</dbReference>
<feature type="domain" description="Glycosyltransferase 2-like" evidence="4">
    <location>
        <begin position="20"/>
        <end position="126"/>
    </location>
</feature>
<name>A0A4R6HNS4_9GAMM</name>
<dbReference type="InterPro" id="IPR050834">
    <property type="entry name" value="Glycosyltransf_2"/>
</dbReference>
<dbReference type="PANTHER" id="PTHR43685">
    <property type="entry name" value="GLYCOSYLTRANSFERASE"/>
    <property type="match status" value="1"/>
</dbReference>
<gene>
    <name evidence="5" type="ORF">DFO68_105178</name>
</gene>
<comment type="caution">
    <text evidence="5">The sequence shown here is derived from an EMBL/GenBank/DDBJ whole genome shotgun (WGS) entry which is preliminary data.</text>
</comment>
<sequence length="318" mass="35618">MAQLSPSLASAPPAHWHVAILLCTYQGEAYLAEQLDSIAAQTHPHWTLWVSDDGSSDGTTRILEHYQRRWGRQRLRLRLGPQRGFAANFNSLLADADIQADAFALADQDDIWHADKLARAVAWLATAAAEAPSLYAARTRLVDAKGFPIGLSPPCRAPGFANALVQNIASGNTMVLNAAARRRLVEAGLPEVGLHDWWCYLWISGIGGLVYFDPDPCLDYRQHGGNQIGMRAGWSSIWPRVKRLWQGQHRQHLDSQLNALQARQAWLTPSHRQQLQCFQAARRQRALARLYGFWRAGVYRQSRLGQWALYVAAILNKS</sequence>
<evidence type="ECO:0000313" key="6">
    <source>
        <dbReference type="Proteomes" id="UP000295150"/>
    </source>
</evidence>
<evidence type="ECO:0000256" key="1">
    <source>
        <dbReference type="ARBA" id="ARBA00006739"/>
    </source>
</evidence>
<organism evidence="5 6">
    <name type="scientific">Halomonas ventosae</name>
    <dbReference type="NCBI Taxonomy" id="229007"/>
    <lineage>
        <taxon>Bacteria</taxon>
        <taxon>Pseudomonadati</taxon>
        <taxon>Pseudomonadota</taxon>
        <taxon>Gammaproteobacteria</taxon>
        <taxon>Oceanospirillales</taxon>
        <taxon>Halomonadaceae</taxon>
        <taxon>Halomonas</taxon>
    </lineage>
</organism>
<evidence type="ECO:0000313" key="5">
    <source>
        <dbReference type="EMBL" id="TDO10653.1"/>
    </source>
</evidence>
<dbReference type="SUPFAM" id="SSF53448">
    <property type="entry name" value="Nucleotide-diphospho-sugar transferases"/>
    <property type="match status" value="1"/>
</dbReference>
<dbReference type="InterPro" id="IPR001173">
    <property type="entry name" value="Glyco_trans_2-like"/>
</dbReference>
<evidence type="ECO:0000256" key="2">
    <source>
        <dbReference type="ARBA" id="ARBA00022676"/>
    </source>
</evidence>
<dbReference type="Gene3D" id="3.90.550.10">
    <property type="entry name" value="Spore Coat Polysaccharide Biosynthesis Protein SpsA, Chain A"/>
    <property type="match status" value="1"/>
</dbReference>
<dbReference type="EMBL" id="SNWH01000005">
    <property type="protein sequence ID" value="TDO10653.1"/>
    <property type="molecule type" value="Genomic_DNA"/>
</dbReference>
<reference evidence="5 6" key="1">
    <citation type="submission" date="2019-03" db="EMBL/GenBank/DDBJ databases">
        <title>Freshwater and sediment microbial communities from various areas in North America, analyzing microbe dynamics in response to fracking.</title>
        <authorList>
            <person name="Lamendella R."/>
        </authorList>
    </citation>
    <scope>NUCLEOTIDE SEQUENCE [LARGE SCALE GENOMIC DNA]</scope>
    <source>
        <strain evidence="5 6">1_TX</strain>
    </source>
</reference>
<dbReference type="Proteomes" id="UP000295150">
    <property type="component" value="Unassembled WGS sequence"/>
</dbReference>
<comment type="similarity">
    <text evidence="1">Belongs to the glycosyltransferase 2 family.</text>
</comment>
<proteinExistence type="inferred from homology"/>
<dbReference type="GO" id="GO:0016757">
    <property type="term" value="F:glycosyltransferase activity"/>
    <property type="evidence" value="ECO:0007669"/>
    <property type="project" value="UniProtKB-KW"/>
</dbReference>
<dbReference type="CDD" id="cd04196">
    <property type="entry name" value="GT_2_like_d"/>
    <property type="match status" value="1"/>
</dbReference>
<accession>A0A4R6HNS4</accession>